<keyword evidence="2" id="KW-1185">Reference proteome</keyword>
<proteinExistence type="predicted"/>
<accession>A0A0E3FKH2</accession>
<dbReference type="EMBL" id="KJ019089">
    <property type="protein sequence ID" value="AIX28434.1"/>
    <property type="molecule type" value="Genomic_DNA"/>
</dbReference>
<sequence length="193" mass="21243">MSEIIVDTIESDNGAISFGDSSIAGGLVLPGSVVNFAYVEEDRRLSVAANNNNWNILSALDITIRRTVPGSSFQCVWMVNGEATGHDHMFTVYRGSSLIGYNTDAGAQRWSGVSHGWYDRDQNSTQYNNSIVWYDEAPSNATFPVGNEIVYRVGNRSSNNANYTYWLNRTDSRGGQNAYENTVSAGYVMEIAP</sequence>
<gene>
    <name evidence="1" type="ORF">Syn7803US23_90</name>
</gene>
<name>A0A0E3FKH2_9CAUD</name>
<protein>
    <submittedName>
        <fullName evidence="1">Uncharacterized protein</fullName>
    </submittedName>
</protein>
<evidence type="ECO:0000313" key="1">
    <source>
        <dbReference type="EMBL" id="AIX28434.1"/>
    </source>
</evidence>
<reference evidence="1 2" key="1">
    <citation type="submission" date="2013-12" db="EMBL/GenBank/DDBJ databases">
        <title>Ecological redundancy of diverse viral populations within a natural community.</title>
        <authorList>
            <person name="Gregory A.C."/>
            <person name="LaButti K."/>
            <person name="Copeland A."/>
            <person name="Woyke T."/>
            <person name="Sullivan M.B."/>
        </authorList>
    </citation>
    <scope>NUCLEOTIDE SEQUENCE [LARGE SCALE GENOMIC DNA]</scope>
    <source>
        <strain evidence="1">Syn7803US23</strain>
    </source>
</reference>
<evidence type="ECO:0000313" key="2">
    <source>
        <dbReference type="Proteomes" id="UP000185285"/>
    </source>
</evidence>
<organism evidence="1 2">
    <name type="scientific">Synechococcus phage ACG-2014j</name>
    <dbReference type="NCBI Taxonomy" id="1493514"/>
    <lineage>
        <taxon>Viruses</taxon>
        <taxon>Duplodnaviria</taxon>
        <taxon>Heunggongvirae</taxon>
        <taxon>Uroviricota</taxon>
        <taxon>Caudoviricetes</taxon>
        <taxon>Pantevenvirales</taxon>
        <taxon>Kyanoviridae</taxon>
        <taxon>Potamoivirus</taxon>
        <taxon>Potamoivirus tusconj</taxon>
    </lineage>
</organism>
<dbReference type="Proteomes" id="UP000185285">
    <property type="component" value="Segment"/>
</dbReference>